<dbReference type="Proteomes" id="UP000050761">
    <property type="component" value="Unassembled WGS sequence"/>
</dbReference>
<dbReference type="WBParaSite" id="HPBE_0001482801-mRNA-1">
    <property type="protein sequence ID" value="HPBE_0001482801-mRNA-1"/>
    <property type="gene ID" value="HPBE_0001482801"/>
</dbReference>
<proteinExistence type="predicted"/>
<reference evidence="4" key="2">
    <citation type="submission" date="2019-09" db="UniProtKB">
        <authorList>
            <consortium name="WormBaseParasite"/>
        </authorList>
    </citation>
    <scope>IDENTIFICATION</scope>
</reference>
<dbReference type="AlphaFoldDB" id="A0A3P7ZKQ3"/>
<protein>
    <submittedName>
        <fullName evidence="4">C-type lectin domain-containing protein</fullName>
    </submittedName>
</protein>
<dbReference type="Gene3D" id="3.10.100.10">
    <property type="entry name" value="Mannose-Binding Protein A, subunit A"/>
    <property type="match status" value="1"/>
</dbReference>
<sequence length="196" mass="22600">MRLTEDAAYPQVTLVALRHNVISAAGEREWKARDCEIENKPKANYYICERVNQAYYAYNKLVYQEEEECSNTLPFMCQIQKAHLTPENWNRAAATCAKEGGRLVQIQSGKEVKYLRDNMPSNFGEPYWIGLQKEGGAYKWKKPGNDVSYAVSKLANRKSEGDKDRCYMVSFTYQVRPKPILNRFALRIKVQGEQPS</sequence>
<evidence type="ECO:0000313" key="2">
    <source>
        <dbReference type="EMBL" id="VDP00922.1"/>
    </source>
</evidence>
<dbReference type="Pfam" id="PF00059">
    <property type="entry name" value="Lectin_C"/>
    <property type="match status" value="1"/>
</dbReference>
<dbReference type="EMBL" id="UZAH01028555">
    <property type="protein sequence ID" value="VDP00922.1"/>
    <property type="molecule type" value="Genomic_DNA"/>
</dbReference>
<evidence type="ECO:0000313" key="4">
    <source>
        <dbReference type="WBParaSite" id="HPBE_0001482801-mRNA-1"/>
    </source>
</evidence>
<dbReference type="InterPro" id="IPR016186">
    <property type="entry name" value="C-type_lectin-like/link_sf"/>
</dbReference>
<dbReference type="InterPro" id="IPR016187">
    <property type="entry name" value="CTDL_fold"/>
</dbReference>
<name>A0A3P7ZKQ3_HELPZ</name>
<dbReference type="CDD" id="cd00037">
    <property type="entry name" value="CLECT"/>
    <property type="match status" value="1"/>
</dbReference>
<dbReference type="SUPFAM" id="SSF56436">
    <property type="entry name" value="C-type lectin-like"/>
    <property type="match status" value="1"/>
</dbReference>
<feature type="domain" description="C-type lectin" evidence="1">
    <location>
        <begin position="88"/>
        <end position="166"/>
    </location>
</feature>
<gene>
    <name evidence="2" type="ORF">HPBE_LOCUS14829</name>
</gene>
<accession>A0A3P7ZKQ3</accession>
<evidence type="ECO:0000313" key="3">
    <source>
        <dbReference type="Proteomes" id="UP000050761"/>
    </source>
</evidence>
<dbReference type="PROSITE" id="PS50041">
    <property type="entry name" value="C_TYPE_LECTIN_2"/>
    <property type="match status" value="1"/>
</dbReference>
<organism evidence="2">
    <name type="scientific">Heligmosomoides polygyrus</name>
    <name type="common">Parasitic roundworm</name>
    <dbReference type="NCBI Taxonomy" id="6339"/>
    <lineage>
        <taxon>Eukaryota</taxon>
        <taxon>Metazoa</taxon>
        <taxon>Ecdysozoa</taxon>
        <taxon>Nematoda</taxon>
        <taxon>Chromadorea</taxon>
        <taxon>Rhabditida</taxon>
        <taxon>Rhabditina</taxon>
        <taxon>Rhabditomorpha</taxon>
        <taxon>Strongyloidea</taxon>
        <taxon>Heligmosomidae</taxon>
        <taxon>Heligmosomoides</taxon>
    </lineage>
</organism>
<evidence type="ECO:0000259" key="1">
    <source>
        <dbReference type="PROSITE" id="PS50041"/>
    </source>
</evidence>
<dbReference type="InterPro" id="IPR001304">
    <property type="entry name" value="C-type_lectin-like"/>
</dbReference>
<keyword evidence="3" id="KW-1185">Reference proteome</keyword>
<dbReference type="OrthoDB" id="2142683at2759"/>
<reference evidence="2 3" key="1">
    <citation type="submission" date="2018-11" db="EMBL/GenBank/DDBJ databases">
        <authorList>
            <consortium name="Pathogen Informatics"/>
        </authorList>
    </citation>
    <scope>NUCLEOTIDE SEQUENCE [LARGE SCALE GENOMIC DNA]</scope>
</reference>